<dbReference type="RefSeq" id="WP_089668601.1">
    <property type="nucleotide sequence ID" value="NZ_FOJA01000001.1"/>
</dbReference>
<evidence type="ECO:0000259" key="1">
    <source>
        <dbReference type="Pfam" id="PF26240"/>
    </source>
</evidence>
<reference evidence="2 3" key="1">
    <citation type="submission" date="2016-10" db="EMBL/GenBank/DDBJ databases">
        <authorList>
            <person name="de Groot N.N."/>
        </authorList>
    </citation>
    <scope>NUCLEOTIDE SEQUENCE [LARGE SCALE GENOMIC DNA]</scope>
    <source>
        <strain evidence="2 3">CGMCC 1.5337</strain>
    </source>
</reference>
<protein>
    <recommendedName>
        <fullName evidence="1">DUF8055 domain-containing protein</fullName>
    </recommendedName>
</protein>
<gene>
    <name evidence="2" type="ORF">SAMN04487945_1369</name>
</gene>
<sequence>MTADGAGTESGERSAYWERVRELAARAERDRAGFAPPPDPPDESQAMRYLRTGVGPAVSVYVEGRTGGDLAAFSETEVSLLEDAVRTWLGLYARCYGVERDVDVSLRQAAEVLVDTRNVADTAALLTRVPESGSR</sequence>
<feature type="domain" description="DUF8055" evidence="1">
    <location>
        <begin position="15"/>
        <end position="131"/>
    </location>
</feature>
<dbReference type="STRING" id="355548.SAMN04487945_1369"/>
<dbReference type="Pfam" id="PF26240">
    <property type="entry name" value="DUF8055"/>
    <property type="match status" value="1"/>
</dbReference>
<dbReference type="Proteomes" id="UP000198518">
    <property type="component" value="Unassembled WGS sequence"/>
</dbReference>
<dbReference type="InterPro" id="IPR058368">
    <property type="entry name" value="DUF8055"/>
</dbReference>
<accession>A0A1I0P4A2</accession>
<dbReference type="AlphaFoldDB" id="A0A1I0P4A2"/>
<name>A0A1I0P4A2_9EURY</name>
<dbReference type="OrthoDB" id="339304at2157"/>
<keyword evidence="3" id="KW-1185">Reference proteome</keyword>
<organism evidence="2 3">
    <name type="scientific">Halobacterium jilantaiense</name>
    <dbReference type="NCBI Taxonomy" id="355548"/>
    <lineage>
        <taxon>Archaea</taxon>
        <taxon>Methanobacteriati</taxon>
        <taxon>Methanobacteriota</taxon>
        <taxon>Stenosarchaea group</taxon>
        <taxon>Halobacteria</taxon>
        <taxon>Halobacteriales</taxon>
        <taxon>Halobacteriaceae</taxon>
        <taxon>Halobacterium</taxon>
    </lineage>
</organism>
<evidence type="ECO:0000313" key="3">
    <source>
        <dbReference type="Proteomes" id="UP000198518"/>
    </source>
</evidence>
<proteinExistence type="predicted"/>
<dbReference type="EMBL" id="FOJA01000001">
    <property type="protein sequence ID" value="SEW08829.1"/>
    <property type="molecule type" value="Genomic_DNA"/>
</dbReference>
<evidence type="ECO:0000313" key="2">
    <source>
        <dbReference type="EMBL" id="SEW08829.1"/>
    </source>
</evidence>